<proteinExistence type="inferred from homology"/>
<evidence type="ECO:0000256" key="1">
    <source>
        <dbReference type="ARBA" id="ARBA00006432"/>
    </source>
</evidence>
<dbReference type="InterPro" id="IPR020845">
    <property type="entry name" value="AMP-binding_CS"/>
</dbReference>
<dbReference type="GO" id="GO:0005524">
    <property type="term" value="F:ATP binding"/>
    <property type="evidence" value="ECO:0007669"/>
    <property type="project" value="UniProtKB-UniRule"/>
</dbReference>
<dbReference type="InterPro" id="IPR025110">
    <property type="entry name" value="AMP-bd_C"/>
</dbReference>
<feature type="domain" description="AMP-dependent synthetase/ligase" evidence="6">
    <location>
        <begin position="120"/>
        <end position="505"/>
    </location>
</feature>
<evidence type="ECO:0000256" key="5">
    <source>
        <dbReference type="RuleBase" id="RU361147"/>
    </source>
</evidence>
<dbReference type="Pfam" id="PF13193">
    <property type="entry name" value="AMP-binding_C"/>
    <property type="match status" value="1"/>
</dbReference>
<feature type="domain" description="Acetyl-coenzyme A synthetase N-terminal" evidence="8">
    <location>
        <begin position="49"/>
        <end position="109"/>
    </location>
</feature>
<dbReference type="OMA" id="AIKASWP"/>
<dbReference type="InterPro" id="IPR032387">
    <property type="entry name" value="ACAS_N"/>
</dbReference>
<organism evidence="9 10">
    <name type="scientific">Porphyridium purpureum</name>
    <name type="common">Red alga</name>
    <name type="synonym">Porphyridium cruentum</name>
    <dbReference type="NCBI Taxonomy" id="35688"/>
    <lineage>
        <taxon>Eukaryota</taxon>
        <taxon>Rhodophyta</taxon>
        <taxon>Bangiophyceae</taxon>
        <taxon>Porphyridiales</taxon>
        <taxon>Porphyridiaceae</taxon>
        <taxon>Porphyridium</taxon>
    </lineage>
</organism>
<evidence type="ECO:0000256" key="3">
    <source>
        <dbReference type="ARBA" id="ARBA00022741"/>
    </source>
</evidence>
<dbReference type="NCBIfam" id="NF001208">
    <property type="entry name" value="PRK00174.1"/>
    <property type="match status" value="1"/>
</dbReference>
<dbReference type="SUPFAM" id="SSF56801">
    <property type="entry name" value="Acetyl-CoA synthetase-like"/>
    <property type="match status" value="1"/>
</dbReference>
<dbReference type="GO" id="GO:0016208">
    <property type="term" value="F:AMP binding"/>
    <property type="evidence" value="ECO:0007669"/>
    <property type="project" value="InterPro"/>
</dbReference>
<dbReference type="EC" id="6.2.1.1" evidence="5"/>
<reference evidence="10" key="1">
    <citation type="journal article" date="2019" name="Nat. Commun.">
        <title>Expansion of phycobilisome linker gene families in mesophilic red algae.</title>
        <authorList>
            <person name="Lee J."/>
            <person name="Kim D."/>
            <person name="Bhattacharya D."/>
            <person name="Yoon H.S."/>
        </authorList>
    </citation>
    <scope>NUCLEOTIDE SEQUENCE [LARGE SCALE GENOMIC DNA]</scope>
    <source>
        <strain evidence="10">CCMP 1328</strain>
    </source>
</reference>
<gene>
    <name evidence="9" type="ORF">FVE85_2714</name>
</gene>
<comment type="similarity">
    <text evidence="1 5">Belongs to the ATP-dependent AMP-binding enzyme family.</text>
</comment>
<dbReference type="GO" id="GO:0019427">
    <property type="term" value="P:acetyl-CoA biosynthetic process from acetate"/>
    <property type="evidence" value="ECO:0007669"/>
    <property type="project" value="InterPro"/>
</dbReference>
<dbReference type="InterPro" id="IPR011904">
    <property type="entry name" value="Ac_CoA_lig"/>
</dbReference>
<dbReference type="FunFam" id="3.40.50.12780:FF:000001">
    <property type="entry name" value="Acetyl-coenzyme A synthetase"/>
    <property type="match status" value="1"/>
</dbReference>
<dbReference type="InterPro" id="IPR045851">
    <property type="entry name" value="AMP-bd_C_sf"/>
</dbReference>
<dbReference type="OrthoDB" id="1706066at2759"/>
<dbReference type="PANTHER" id="PTHR24095:SF14">
    <property type="entry name" value="ACETYL-COENZYME A SYNTHETASE 1"/>
    <property type="match status" value="1"/>
</dbReference>
<evidence type="ECO:0000256" key="4">
    <source>
        <dbReference type="ARBA" id="ARBA00022840"/>
    </source>
</evidence>
<keyword evidence="2 5" id="KW-0436">Ligase</keyword>
<name>A0A5J4YUN2_PORPP</name>
<dbReference type="InterPro" id="IPR000873">
    <property type="entry name" value="AMP-dep_synth/lig_dom"/>
</dbReference>
<dbReference type="PANTHER" id="PTHR24095">
    <property type="entry name" value="ACETYL-COENZYME A SYNTHETASE"/>
    <property type="match status" value="1"/>
</dbReference>
<dbReference type="InterPro" id="IPR042099">
    <property type="entry name" value="ANL_N_sf"/>
</dbReference>
<sequence>MVERGASEPFKLKSAEADHLVEHRHDDDIVTMPLEGLHPAPHLRDMEHYQQMYKRSIAEPEQFWDDIARTGFYWKQKWDAVRSVNFSRKQGRIESSWFIGSKTNICFNALDRWVETGIEDHVAFLFEPNDLSDDKSRREWTYGQTLAEVKRVANVLKAMGVKKGDCVTLYMPMVVELPVCMLACARIGAVHSVVFGGFSAEALAGRILDAESKVVITCDGVMRGKKPILLKQIADKACEIAQKRGFAVASQLVLHRLEEDKSTCEMRGGRDVWYDEAVARADTECEVEWMDAEDPLFILYTSGSTGSPKGVLHTTAGYMVYTATTFKYSFDYQPRDVFFCTADCGWITGHSYVTYGPLLNAATQVVFEGVPTYPDAGRLWDIVQRYRVNQIYTAPTAIRALKAYGDSYVQAYDRSSLRVLGTVGEPINPEAWRWYFEVVGSSKCAVVDTWWQTETGGHMIVSFGVKGMKFKPGSASLPSFGVDPVLLDEQGQEIEGPGDGFLMIRQGWPSTIRTVRGDHERMEQVYFDRFDGYYLTGDGCRRDADGYYWLTGRIDDILNVSGHRIGTAEVESALVLHELVNEAAVVGFGHDIKGEGIYAFVTLNQGAKASESLQKELIALCRSEIGPIATPDRIQWVPGLPKTRSGKIMRRILRKIAEQGGSVKMEDLGDITTLADPSVVAQLIASV</sequence>
<dbReference type="Gene3D" id="3.30.300.30">
    <property type="match status" value="1"/>
</dbReference>
<dbReference type="FunFam" id="3.30.300.30:FF:000004">
    <property type="entry name" value="Acetyl-coenzyme A synthetase"/>
    <property type="match status" value="1"/>
</dbReference>
<evidence type="ECO:0000313" key="9">
    <source>
        <dbReference type="EMBL" id="KAA8494473.1"/>
    </source>
</evidence>
<evidence type="ECO:0000256" key="2">
    <source>
        <dbReference type="ARBA" id="ARBA00022598"/>
    </source>
</evidence>
<keyword evidence="3 5" id="KW-0547">Nucleotide-binding</keyword>
<dbReference type="Pfam" id="PF16177">
    <property type="entry name" value="ACAS_N"/>
    <property type="match status" value="1"/>
</dbReference>
<feature type="domain" description="AMP-binding enzyme C-terminal" evidence="7">
    <location>
        <begin position="569"/>
        <end position="647"/>
    </location>
</feature>
<keyword evidence="10" id="KW-1185">Reference proteome</keyword>
<dbReference type="GO" id="GO:0003987">
    <property type="term" value="F:acetate-CoA ligase activity"/>
    <property type="evidence" value="ECO:0007669"/>
    <property type="project" value="UniProtKB-UniRule"/>
</dbReference>
<keyword evidence="4 5" id="KW-0067">ATP-binding</keyword>
<evidence type="ECO:0000259" key="7">
    <source>
        <dbReference type="Pfam" id="PF13193"/>
    </source>
</evidence>
<comment type="caution">
    <text evidence="9">The sequence shown here is derived from an EMBL/GenBank/DDBJ whole genome shotgun (WGS) entry which is preliminary data.</text>
</comment>
<protein>
    <recommendedName>
        <fullName evidence="5">Acetyl-coenzyme A synthetase</fullName>
        <ecNumber evidence="5">6.2.1.1</ecNumber>
    </recommendedName>
</protein>
<dbReference type="PROSITE" id="PS00455">
    <property type="entry name" value="AMP_BINDING"/>
    <property type="match status" value="1"/>
</dbReference>
<dbReference type="NCBIfam" id="TIGR02188">
    <property type="entry name" value="Ac_CoA_lig_AcsA"/>
    <property type="match status" value="1"/>
</dbReference>
<dbReference type="AlphaFoldDB" id="A0A5J4YUN2"/>
<dbReference type="Pfam" id="PF00501">
    <property type="entry name" value="AMP-binding"/>
    <property type="match status" value="1"/>
</dbReference>
<dbReference type="Proteomes" id="UP000324585">
    <property type="component" value="Unassembled WGS sequence"/>
</dbReference>
<evidence type="ECO:0000259" key="8">
    <source>
        <dbReference type="Pfam" id="PF16177"/>
    </source>
</evidence>
<evidence type="ECO:0000259" key="6">
    <source>
        <dbReference type="Pfam" id="PF00501"/>
    </source>
</evidence>
<evidence type="ECO:0000313" key="10">
    <source>
        <dbReference type="Proteomes" id="UP000324585"/>
    </source>
</evidence>
<comment type="catalytic activity">
    <reaction evidence="5">
        <text>acetate + ATP + CoA = acetyl-CoA + AMP + diphosphate</text>
        <dbReference type="Rhea" id="RHEA:23176"/>
        <dbReference type="ChEBI" id="CHEBI:30089"/>
        <dbReference type="ChEBI" id="CHEBI:30616"/>
        <dbReference type="ChEBI" id="CHEBI:33019"/>
        <dbReference type="ChEBI" id="CHEBI:57287"/>
        <dbReference type="ChEBI" id="CHEBI:57288"/>
        <dbReference type="ChEBI" id="CHEBI:456215"/>
        <dbReference type="EC" id="6.2.1.1"/>
    </reaction>
</comment>
<dbReference type="Gene3D" id="3.40.50.12780">
    <property type="entry name" value="N-terminal domain of ligase-like"/>
    <property type="match status" value="1"/>
</dbReference>
<accession>A0A5J4YUN2</accession>
<dbReference type="EMBL" id="VRMN01000004">
    <property type="protein sequence ID" value="KAA8494473.1"/>
    <property type="molecule type" value="Genomic_DNA"/>
</dbReference>
<dbReference type="CDD" id="cd05966">
    <property type="entry name" value="ACS"/>
    <property type="match status" value="1"/>
</dbReference>